<dbReference type="InterPro" id="IPR031127">
    <property type="entry name" value="E3_UB_ligase_RBR"/>
</dbReference>
<evidence type="ECO:0000256" key="4">
    <source>
        <dbReference type="ARBA" id="ARBA00022723"/>
    </source>
</evidence>
<evidence type="ECO:0000256" key="3">
    <source>
        <dbReference type="ARBA" id="ARBA00022679"/>
    </source>
</evidence>
<sequence>MNDLNVSPPMQSLNKLKVHIEFLKDRKLAQSIAQAVDTDGPAMAELLQVESQAVEDRHLALRISSTDPELEDPQKPPPYSELDPHHAVKEFLLQTEHFFDRNGNLGFDEEEAGPSKTFPRQQEKALEMPHALDSRCCSCREAFRRCDVIEVPCNDVYCVGCLKRLFNISARDMSLFPPRCHRVQIPLGLVSCYLNAEELEDFQNAQTEFSTDDKTYCSTANCGKFIPPSQITAGKAECVRCGNFTCTYCKNGYHLNDCSEDPDLQTTLALAESSGWKRCYSCRALIQLQTGCNHMTCLCSAEFCYLCGERWKSCSCPQFTERFLYERAEEVVDRDFGLELRPRDRQNRIQQVQEDLRQNHECEHPGRFQRIINGGRRAFRCEMCEARHWKYILQCRRCHVQVCQDCRRNRVR</sequence>
<dbReference type="Gene3D" id="1.20.120.1750">
    <property type="match status" value="1"/>
</dbReference>
<evidence type="ECO:0000256" key="1">
    <source>
        <dbReference type="ARBA" id="ARBA00001798"/>
    </source>
</evidence>
<dbReference type="OrthoDB" id="10009520at2759"/>
<comment type="catalytic activity">
    <reaction evidence="1">
        <text>[E2 ubiquitin-conjugating enzyme]-S-ubiquitinyl-L-cysteine + [acceptor protein]-L-lysine = [E2 ubiquitin-conjugating enzyme]-L-cysteine + [acceptor protein]-N(6)-ubiquitinyl-L-lysine.</text>
        <dbReference type="EC" id="2.3.2.31"/>
    </reaction>
</comment>
<dbReference type="SUPFAM" id="SSF57850">
    <property type="entry name" value="RING/U-box"/>
    <property type="match status" value="1"/>
</dbReference>
<evidence type="ECO:0000256" key="8">
    <source>
        <dbReference type="ARBA" id="ARBA00022833"/>
    </source>
</evidence>
<feature type="domain" description="RING-type" evidence="9">
    <location>
        <begin position="132"/>
        <end position="326"/>
    </location>
</feature>
<dbReference type="CDD" id="cd22584">
    <property type="entry name" value="Rcat_RBR_unk"/>
    <property type="match status" value="1"/>
</dbReference>
<reference evidence="10" key="1">
    <citation type="journal article" date="2020" name="Stud. Mycol.">
        <title>101 Dothideomycetes genomes: a test case for predicting lifestyles and emergence of pathogens.</title>
        <authorList>
            <person name="Haridas S."/>
            <person name="Albert R."/>
            <person name="Binder M."/>
            <person name="Bloem J."/>
            <person name="Labutti K."/>
            <person name="Salamov A."/>
            <person name="Andreopoulos B."/>
            <person name="Baker S."/>
            <person name="Barry K."/>
            <person name="Bills G."/>
            <person name="Bluhm B."/>
            <person name="Cannon C."/>
            <person name="Castanera R."/>
            <person name="Culley D."/>
            <person name="Daum C."/>
            <person name="Ezra D."/>
            <person name="Gonzalez J."/>
            <person name="Henrissat B."/>
            <person name="Kuo A."/>
            <person name="Liang C."/>
            <person name="Lipzen A."/>
            <person name="Lutzoni F."/>
            <person name="Magnuson J."/>
            <person name="Mondo S."/>
            <person name="Nolan M."/>
            <person name="Ohm R."/>
            <person name="Pangilinan J."/>
            <person name="Park H.-J."/>
            <person name="Ramirez L."/>
            <person name="Alfaro M."/>
            <person name="Sun H."/>
            <person name="Tritt A."/>
            <person name="Yoshinaga Y."/>
            <person name="Zwiers L.-H."/>
            <person name="Turgeon B."/>
            <person name="Goodwin S."/>
            <person name="Spatafora J."/>
            <person name="Crous P."/>
            <person name="Grigoriev I."/>
        </authorList>
    </citation>
    <scope>NUCLEOTIDE SEQUENCE</scope>
    <source>
        <strain evidence="10">ATCC 16933</strain>
    </source>
</reference>
<dbReference type="EMBL" id="MU001689">
    <property type="protein sequence ID" value="KAF2454801.1"/>
    <property type="molecule type" value="Genomic_DNA"/>
</dbReference>
<evidence type="ECO:0000256" key="2">
    <source>
        <dbReference type="ARBA" id="ARBA00012251"/>
    </source>
</evidence>
<dbReference type="GO" id="GO:0016567">
    <property type="term" value="P:protein ubiquitination"/>
    <property type="evidence" value="ECO:0007669"/>
    <property type="project" value="InterPro"/>
</dbReference>
<dbReference type="GO" id="GO:0008270">
    <property type="term" value="F:zinc ion binding"/>
    <property type="evidence" value="ECO:0007669"/>
    <property type="project" value="UniProtKB-KW"/>
</dbReference>
<keyword evidence="7" id="KW-0833">Ubl conjugation pathway</keyword>
<accession>A0A6A6NSS5</accession>
<evidence type="ECO:0000256" key="5">
    <source>
        <dbReference type="ARBA" id="ARBA00022737"/>
    </source>
</evidence>
<dbReference type="PROSITE" id="PS51873">
    <property type="entry name" value="TRIAD"/>
    <property type="match status" value="1"/>
</dbReference>
<dbReference type="AlphaFoldDB" id="A0A6A6NSS5"/>
<keyword evidence="3" id="KW-0808">Transferase</keyword>
<dbReference type="InterPro" id="IPR044066">
    <property type="entry name" value="TRIAD_supradom"/>
</dbReference>
<keyword evidence="6" id="KW-0863">Zinc-finger</keyword>
<gene>
    <name evidence="10" type="ORF">BDY21DRAFT_387278</name>
</gene>
<evidence type="ECO:0000313" key="10">
    <source>
        <dbReference type="EMBL" id="KAF2454801.1"/>
    </source>
</evidence>
<dbReference type="Proteomes" id="UP000799766">
    <property type="component" value="Unassembled WGS sequence"/>
</dbReference>
<dbReference type="PANTHER" id="PTHR11685">
    <property type="entry name" value="RBR FAMILY RING FINGER AND IBR DOMAIN-CONTAINING"/>
    <property type="match status" value="1"/>
</dbReference>
<evidence type="ECO:0000259" key="9">
    <source>
        <dbReference type="PROSITE" id="PS51873"/>
    </source>
</evidence>
<keyword evidence="11" id="KW-1185">Reference proteome</keyword>
<keyword evidence="8" id="KW-0862">Zinc</keyword>
<keyword evidence="5" id="KW-0677">Repeat</keyword>
<dbReference type="GO" id="GO:0061630">
    <property type="term" value="F:ubiquitin protein ligase activity"/>
    <property type="evidence" value="ECO:0007669"/>
    <property type="project" value="UniProtKB-EC"/>
</dbReference>
<organism evidence="10 11">
    <name type="scientific">Lineolata rhizophorae</name>
    <dbReference type="NCBI Taxonomy" id="578093"/>
    <lineage>
        <taxon>Eukaryota</taxon>
        <taxon>Fungi</taxon>
        <taxon>Dikarya</taxon>
        <taxon>Ascomycota</taxon>
        <taxon>Pezizomycotina</taxon>
        <taxon>Dothideomycetes</taxon>
        <taxon>Dothideomycetes incertae sedis</taxon>
        <taxon>Lineolatales</taxon>
        <taxon>Lineolataceae</taxon>
        <taxon>Lineolata</taxon>
    </lineage>
</organism>
<proteinExistence type="predicted"/>
<evidence type="ECO:0000313" key="11">
    <source>
        <dbReference type="Proteomes" id="UP000799766"/>
    </source>
</evidence>
<evidence type="ECO:0000256" key="7">
    <source>
        <dbReference type="ARBA" id="ARBA00022786"/>
    </source>
</evidence>
<dbReference type="EC" id="2.3.2.31" evidence="2"/>
<protein>
    <recommendedName>
        <fullName evidence="2">RBR-type E3 ubiquitin transferase</fullName>
        <ecNumber evidence="2">2.3.2.31</ecNumber>
    </recommendedName>
</protein>
<evidence type="ECO:0000256" key="6">
    <source>
        <dbReference type="ARBA" id="ARBA00022771"/>
    </source>
</evidence>
<keyword evidence="4" id="KW-0479">Metal-binding</keyword>
<dbReference type="InterPro" id="IPR002867">
    <property type="entry name" value="IBR_dom"/>
</dbReference>
<dbReference type="CDD" id="cd20335">
    <property type="entry name" value="BRcat_RBR"/>
    <property type="match status" value="1"/>
</dbReference>
<name>A0A6A6NSS5_9PEZI</name>
<dbReference type="Pfam" id="PF01485">
    <property type="entry name" value="IBR"/>
    <property type="match status" value="2"/>
</dbReference>